<gene>
    <name evidence="2" type="ORF">NCTC11388_04331</name>
</gene>
<proteinExistence type="predicted"/>
<dbReference type="CDD" id="cd04301">
    <property type="entry name" value="NAT_SF"/>
    <property type="match status" value="1"/>
</dbReference>
<dbReference type="PROSITE" id="PS51186">
    <property type="entry name" value="GNAT"/>
    <property type="match status" value="1"/>
</dbReference>
<dbReference type="InterPro" id="IPR016181">
    <property type="entry name" value="Acyl_CoA_acyltransferase"/>
</dbReference>
<dbReference type="GO" id="GO:0016747">
    <property type="term" value="F:acyltransferase activity, transferring groups other than amino-acyl groups"/>
    <property type="evidence" value="ECO:0007669"/>
    <property type="project" value="InterPro"/>
</dbReference>
<evidence type="ECO:0000313" key="3">
    <source>
        <dbReference type="Proteomes" id="UP000254893"/>
    </source>
</evidence>
<reference evidence="2 3" key="1">
    <citation type="submission" date="2018-06" db="EMBL/GenBank/DDBJ databases">
        <authorList>
            <consortium name="Pathogen Informatics"/>
            <person name="Doyle S."/>
        </authorList>
    </citation>
    <scope>NUCLEOTIDE SEQUENCE [LARGE SCALE GENOMIC DNA]</scope>
    <source>
        <strain evidence="2 3">NCTC11388</strain>
    </source>
</reference>
<evidence type="ECO:0000259" key="1">
    <source>
        <dbReference type="PROSITE" id="PS51186"/>
    </source>
</evidence>
<dbReference type="InterPro" id="IPR000182">
    <property type="entry name" value="GNAT_dom"/>
</dbReference>
<dbReference type="AlphaFoldDB" id="A0A380CU33"/>
<dbReference type="EMBL" id="UGYW01000002">
    <property type="protein sequence ID" value="SUJ28420.1"/>
    <property type="molecule type" value="Genomic_DNA"/>
</dbReference>
<feature type="domain" description="N-acetyltransferase" evidence="1">
    <location>
        <begin position="34"/>
        <end position="198"/>
    </location>
</feature>
<dbReference type="SUPFAM" id="SSF55729">
    <property type="entry name" value="Acyl-CoA N-acyltransferases (Nat)"/>
    <property type="match status" value="1"/>
</dbReference>
<protein>
    <submittedName>
        <fullName evidence="2">Predicted acetyltransferase</fullName>
    </submittedName>
</protein>
<sequence length="198" mass="22668">MLKCINLRLQISYYIPYNTLSMPDIRILNKNELFRIKEIDRSEEIAELYVYVEGSLVLIPHSETVIGFDPAELEEITDRQYQLVSEGGVVYGAFDQDKLIGTASVDYKRIGVRHNYRKMDILYVSHTYQGKGIGRQLLNACKKSALDFGADKLYISATPTRNTVDFYLKNGARLTTELNNELFAAEPDDIHLEMDITM</sequence>
<accession>A0A380CU33</accession>
<keyword evidence="2" id="KW-0808">Transferase</keyword>
<name>A0A380CU33_SPHSI</name>
<dbReference type="Gene3D" id="3.40.630.30">
    <property type="match status" value="1"/>
</dbReference>
<organism evidence="2 3">
    <name type="scientific">Sphingobacterium spiritivorum</name>
    <name type="common">Flavobacterium spiritivorum</name>
    <dbReference type="NCBI Taxonomy" id="258"/>
    <lineage>
        <taxon>Bacteria</taxon>
        <taxon>Pseudomonadati</taxon>
        <taxon>Bacteroidota</taxon>
        <taxon>Sphingobacteriia</taxon>
        <taxon>Sphingobacteriales</taxon>
        <taxon>Sphingobacteriaceae</taxon>
        <taxon>Sphingobacterium</taxon>
    </lineage>
</organism>
<dbReference type="Pfam" id="PF00583">
    <property type="entry name" value="Acetyltransf_1"/>
    <property type="match status" value="1"/>
</dbReference>
<evidence type="ECO:0000313" key="2">
    <source>
        <dbReference type="EMBL" id="SUJ28420.1"/>
    </source>
</evidence>
<dbReference type="Proteomes" id="UP000254893">
    <property type="component" value="Unassembled WGS sequence"/>
</dbReference>